<name>A0A5C5XPH0_9PLAN</name>
<accession>A0A5C5XPH0</accession>
<feature type="compositionally biased region" description="Low complexity" evidence="1">
    <location>
        <begin position="417"/>
        <end position="433"/>
    </location>
</feature>
<keyword evidence="4" id="KW-1185">Reference proteome</keyword>
<keyword evidence="2" id="KW-0812">Transmembrane</keyword>
<keyword evidence="2" id="KW-1133">Transmembrane helix</keyword>
<evidence type="ECO:0000313" key="3">
    <source>
        <dbReference type="EMBL" id="TWT64283.1"/>
    </source>
</evidence>
<feature type="transmembrane region" description="Helical" evidence="2">
    <location>
        <begin position="12"/>
        <end position="30"/>
    </location>
</feature>
<feature type="region of interest" description="Disordered" evidence="1">
    <location>
        <begin position="417"/>
        <end position="505"/>
    </location>
</feature>
<evidence type="ECO:0000256" key="1">
    <source>
        <dbReference type="SAM" id="MobiDB-lite"/>
    </source>
</evidence>
<dbReference type="AlphaFoldDB" id="A0A5C5XPH0"/>
<dbReference type="RefSeq" id="WP_146506007.1">
    <property type="nucleotide sequence ID" value="NZ_SJPG01000001.1"/>
</dbReference>
<feature type="compositionally biased region" description="Basic and acidic residues" evidence="1">
    <location>
        <begin position="446"/>
        <end position="463"/>
    </location>
</feature>
<gene>
    <name evidence="3" type="ORF">Pan54_50450</name>
</gene>
<dbReference type="OrthoDB" id="277244at2"/>
<dbReference type="Proteomes" id="UP000316095">
    <property type="component" value="Unassembled WGS sequence"/>
</dbReference>
<comment type="caution">
    <text evidence="3">The sequence shown here is derived from an EMBL/GenBank/DDBJ whole genome shotgun (WGS) entry which is preliminary data.</text>
</comment>
<reference evidence="3 4" key="1">
    <citation type="submission" date="2019-02" db="EMBL/GenBank/DDBJ databases">
        <title>Deep-cultivation of Planctomycetes and their phenomic and genomic characterization uncovers novel biology.</title>
        <authorList>
            <person name="Wiegand S."/>
            <person name="Jogler M."/>
            <person name="Boedeker C."/>
            <person name="Pinto D."/>
            <person name="Vollmers J."/>
            <person name="Rivas-Marin E."/>
            <person name="Kohn T."/>
            <person name="Peeters S.H."/>
            <person name="Heuer A."/>
            <person name="Rast P."/>
            <person name="Oberbeckmann S."/>
            <person name="Bunk B."/>
            <person name="Jeske O."/>
            <person name="Meyerdierks A."/>
            <person name="Storesund J.E."/>
            <person name="Kallscheuer N."/>
            <person name="Luecker S."/>
            <person name="Lage O.M."/>
            <person name="Pohl T."/>
            <person name="Merkel B.J."/>
            <person name="Hornburger P."/>
            <person name="Mueller R.-W."/>
            <person name="Bruemmer F."/>
            <person name="Labrenz M."/>
            <person name="Spormann A.M."/>
            <person name="Op Den Camp H."/>
            <person name="Overmann J."/>
            <person name="Amann R."/>
            <person name="Jetten M.S.M."/>
            <person name="Mascher T."/>
            <person name="Medema M.H."/>
            <person name="Devos D.P."/>
            <person name="Kaster A.-K."/>
            <person name="Ovreas L."/>
            <person name="Rohde M."/>
            <person name="Galperin M.Y."/>
            <person name="Jogler C."/>
        </authorList>
    </citation>
    <scope>NUCLEOTIDE SEQUENCE [LARGE SCALE GENOMIC DNA]</scope>
    <source>
        <strain evidence="3 4">Pan54</strain>
    </source>
</reference>
<evidence type="ECO:0000313" key="4">
    <source>
        <dbReference type="Proteomes" id="UP000316095"/>
    </source>
</evidence>
<organism evidence="3 4">
    <name type="scientific">Rubinisphaera italica</name>
    <dbReference type="NCBI Taxonomy" id="2527969"/>
    <lineage>
        <taxon>Bacteria</taxon>
        <taxon>Pseudomonadati</taxon>
        <taxon>Planctomycetota</taxon>
        <taxon>Planctomycetia</taxon>
        <taxon>Planctomycetales</taxon>
        <taxon>Planctomycetaceae</taxon>
        <taxon>Rubinisphaera</taxon>
    </lineage>
</organism>
<protein>
    <submittedName>
        <fullName evidence="3">Uncharacterized protein</fullName>
    </submittedName>
</protein>
<dbReference type="EMBL" id="SJPG01000001">
    <property type="protein sequence ID" value="TWT64283.1"/>
    <property type="molecule type" value="Genomic_DNA"/>
</dbReference>
<evidence type="ECO:0000256" key="2">
    <source>
        <dbReference type="SAM" id="Phobius"/>
    </source>
</evidence>
<proteinExistence type="predicted"/>
<sequence length="505" mass="55295">MDKLKPIIDHHFWIILGLVLILPLIGWWPAVGQFNAEREKKIKDIDGAFQQVPKSAQPNQSWSEGVNKIAEVVEEKNQQEQYELWRRQQKMMTWPNRINRDLRPTSYFGDIPSKARVIYRNGYNIDVTSVWKQIDAFDPVTGKGTVIFPESLVPKEVFGDLPPTTTEIWEAQEDLWLLESLFKSIRRANSDASIITDSLVRSITTIMLVGGPGDYPDAEPSGDSGMGPEGDYNMEEMYTEMGLEGNPLNNNQTMNVGASSVTFDPAEEFGDEQGRYIDYKEGTVFKKRGFYLEAIIEHQRLPEFLVQLSNGDWPVTINRVQIAQAGASSTLLGATNYEDGPESGGNPFAGNPMPNTDEFNYSEGDPGGAGAVGLTGGTPENQLLAKAAVTGPSLAKVAICGTIYIYNPVEPVETKSETSTAPAAVPTATPEEPIGTPESITTEPADELKPADADDVMIEKPDDLEIPESPDSIELPETPLDDSTPATPAAKPVANPDELEPLPLE</sequence>
<keyword evidence="2" id="KW-0472">Membrane</keyword>